<evidence type="ECO:0000313" key="3">
    <source>
        <dbReference type="Proteomes" id="UP000317909"/>
    </source>
</evidence>
<dbReference type="KEGG" id="llh:I41_14380"/>
<gene>
    <name evidence="2" type="ORF">I41_14380</name>
</gene>
<dbReference type="PANTHER" id="PTHR35340:SF5">
    <property type="entry name" value="ASST-DOMAIN-CONTAINING PROTEIN"/>
    <property type="match status" value="1"/>
</dbReference>
<feature type="domain" description="Pyrrolo-quinoline quinone repeat" evidence="1">
    <location>
        <begin position="48"/>
        <end position="289"/>
    </location>
</feature>
<proteinExistence type="predicted"/>
<dbReference type="AlphaFoldDB" id="A0A517TV59"/>
<protein>
    <recommendedName>
        <fullName evidence="1">Pyrrolo-quinoline quinone repeat domain-containing protein</fullName>
    </recommendedName>
</protein>
<dbReference type="InterPro" id="IPR015943">
    <property type="entry name" value="WD40/YVTN_repeat-like_dom_sf"/>
</dbReference>
<dbReference type="Proteomes" id="UP000317909">
    <property type="component" value="Chromosome"/>
</dbReference>
<keyword evidence="3" id="KW-1185">Reference proteome</keyword>
<name>A0A517TV59_9BACT</name>
<organism evidence="2 3">
    <name type="scientific">Lacipirellula limnantheis</name>
    <dbReference type="NCBI Taxonomy" id="2528024"/>
    <lineage>
        <taxon>Bacteria</taxon>
        <taxon>Pseudomonadati</taxon>
        <taxon>Planctomycetota</taxon>
        <taxon>Planctomycetia</taxon>
        <taxon>Pirellulales</taxon>
        <taxon>Lacipirellulaceae</taxon>
        <taxon>Lacipirellula</taxon>
    </lineage>
</organism>
<reference evidence="2 3" key="1">
    <citation type="submission" date="2019-02" db="EMBL/GenBank/DDBJ databases">
        <title>Deep-cultivation of Planctomycetes and their phenomic and genomic characterization uncovers novel biology.</title>
        <authorList>
            <person name="Wiegand S."/>
            <person name="Jogler M."/>
            <person name="Boedeker C."/>
            <person name="Pinto D."/>
            <person name="Vollmers J."/>
            <person name="Rivas-Marin E."/>
            <person name="Kohn T."/>
            <person name="Peeters S.H."/>
            <person name="Heuer A."/>
            <person name="Rast P."/>
            <person name="Oberbeckmann S."/>
            <person name="Bunk B."/>
            <person name="Jeske O."/>
            <person name="Meyerdierks A."/>
            <person name="Storesund J.E."/>
            <person name="Kallscheuer N."/>
            <person name="Luecker S."/>
            <person name="Lage O.M."/>
            <person name="Pohl T."/>
            <person name="Merkel B.J."/>
            <person name="Hornburger P."/>
            <person name="Mueller R.-W."/>
            <person name="Bruemmer F."/>
            <person name="Labrenz M."/>
            <person name="Spormann A.M."/>
            <person name="Op den Camp H."/>
            <person name="Overmann J."/>
            <person name="Amann R."/>
            <person name="Jetten M.S.M."/>
            <person name="Mascher T."/>
            <person name="Medema M.H."/>
            <person name="Devos D.P."/>
            <person name="Kaster A.-K."/>
            <person name="Ovreas L."/>
            <person name="Rohde M."/>
            <person name="Galperin M.Y."/>
            <person name="Jogler C."/>
        </authorList>
    </citation>
    <scope>NUCLEOTIDE SEQUENCE [LARGE SCALE GENOMIC DNA]</scope>
    <source>
        <strain evidence="2 3">I41</strain>
    </source>
</reference>
<evidence type="ECO:0000259" key="1">
    <source>
        <dbReference type="Pfam" id="PF13360"/>
    </source>
</evidence>
<dbReference type="InterPro" id="IPR053143">
    <property type="entry name" value="Arylsulfate_ST"/>
</dbReference>
<dbReference type="Pfam" id="PF13360">
    <property type="entry name" value="PQQ_2"/>
    <property type="match status" value="1"/>
</dbReference>
<dbReference type="OrthoDB" id="264813at2"/>
<sequence>MRLSWTIAFGVLTAWAVVGQAAGRRFATQGENRLAIVGADGSVEREMPWGGIHDIHRLPNGHFMVQRGAAEIVEIEPENGQVVWSYDSGKQGGNEGRPVEVHSFQPLPDGGLMIAESGPGRIIEINRDGKIQKTIPLKVAHPHPHTDTRLVRKLDDGHYLVCHEGDGTVREYDGACDVVWEYEIPMFGTPAAEGHGPEAFGNKCFAAVRLENGNTLISTGNGHRVIEVTPAKEIVWTLEQNDLPGITLAWVTTLEVLPNGNYVIGNCHAGPENPTLVEVEPKTKKVVWQFDGHDEFGNSMSNSLLLDVAGVRR</sequence>
<dbReference type="RefSeq" id="WP_145431851.1">
    <property type="nucleotide sequence ID" value="NZ_CP036339.1"/>
</dbReference>
<evidence type="ECO:0000313" key="2">
    <source>
        <dbReference type="EMBL" id="QDT72266.1"/>
    </source>
</evidence>
<dbReference type="PANTHER" id="PTHR35340">
    <property type="entry name" value="PQQ ENZYME REPEAT PROTEIN-RELATED"/>
    <property type="match status" value="1"/>
</dbReference>
<accession>A0A517TV59</accession>
<dbReference type="SUPFAM" id="SSF50998">
    <property type="entry name" value="Quinoprotein alcohol dehydrogenase-like"/>
    <property type="match status" value="1"/>
</dbReference>
<dbReference type="EMBL" id="CP036339">
    <property type="protein sequence ID" value="QDT72266.1"/>
    <property type="molecule type" value="Genomic_DNA"/>
</dbReference>
<dbReference type="InterPro" id="IPR002372">
    <property type="entry name" value="PQQ_rpt_dom"/>
</dbReference>
<dbReference type="InterPro" id="IPR011047">
    <property type="entry name" value="Quinoprotein_ADH-like_sf"/>
</dbReference>
<dbReference type="Gene3D" id="2.130.10.10">
    <property type="entry name" value="YVTN repeat-like/Quinoprotein amine dehydrogenase"/>
    <property type="match status" value="1"/>
</dbReference>